<evidence type="ECO:0000313" key="3">
    <source>
        <dbReference type="EMBL" id="CAF4229130.1"/>
    </source>
</evidence>
<dbReference type="EMBL" id="CAJNOQ010015120">
    <property type="protein sequence ID" value="CAF1355593.1"/>
    <property type="molecule type" value="Genomic_DNA"/>
</dbReference>
<reference evidence="2" key="1">
    <citation type="submission" date="2021-02" db="EMBL/GenBank/DDBJ databases">
        <authorList>
            <person name="Nowell W R."/>
        </authorList>
    </citation>
    <scope>NUCLEOTIDE SEQUENCE</scope>
</reference>
<organism evidence="2 4">
    <name type="scientific">Didymodactylos carnosus</name>
    <dbReference type="NCBI Taxonomy" id="1234261"/>
    <lineage>
        <taxon>Eukaryota</taxon>
        <taxon>Metazoa</taxon>
        <taxon>Spiralia</taxon>
        <taxon>Gnathifera</taxon>
        <taxon>Rotifera</taxon>
        <taxon>Eurotatoria</taxon>
        <taxon>Bdelloidea</taxon>
        <taxon>Philodinida</taxon>
        <taxon>Philodinidae</taxon>
        <taxon>Didymodactylos</taxon>
    </lineage>
</organism>
<evidence type="ECO:0000259" key="1">
    <source>
        <dbReference type="PROSITE" id="PS50878"/>
    </source>
</evidence>
<dbReference type="Gene3D" id="1.10.10.2210">
    <property type="match status" value="1"/>
</dbReference>
<proteinExistence type="predicted"/>
<evidence type="ECO:0000313" key="4">
    <source>
        <dbReference type="Proteomes" id="UP000663829"/>
    </source>
</evidence>
<dbReference type="InterPro" id="IPR000477">
    <property type="entry name" value="RT_dom"/>
</dbReference>
<name>A0A815HJB2_9BILA</name>
<dbReference type="OrthoDB" id="9999961at2759"/>
<dbReference type="Gene3D" id="3.10.10.20">
    <property type="match status" value="1"/>
</dbReference>
<dbReference type="PANTHER" id="PTHR21301:SF10">
    <property type="entry name" value="REVERSE TRANSCRIPTASE DOMAIN-CONTAINING PROTEIN"/>
    <property type="match status" value="1"/>
</dbReference>
<dbReference type="Proteomes" id="UP000681722">
    <property type="component" value="Unassembled WGS sequence"/>
</dbReference>
<comment type="caution">
    <text evidence="2">The sequence shown here is derived from an EMBL/GenBank/DDBJ whole genome shotgun (WGS) entry which is preliminary data.</text>
</comment>
<dbReference type="Proteomes" id="UP000663829">
    <property type="component" value="Unassembled WGS sequence"/>
</dbReference>
<dbReference type="AlphaFoldDB" id="A0A815HJB2"/>
<dbReference type="InterPro" id="IPR058912">
    <property type="entry name" value="HTH_animal"/>
</dbReference>
<sequence>MDMNDYLNKSHEVLKLKQFVTMPAVNGLSVLKENETKMNQYLRSLYLKSIIEQPLYYRLRSTSASLSVMYGQPKVHRNGYPLRPIISPIGSYNYELSRHLAQLIQRYRTPPPSFVKDSFQFVERIKNIDCEDGQIMISFDIESLYTNIPVYEAIETVLNLIYVDGIKPNDTPYCRDEMKELLKLAICDVPFRFQAELYKQKDGVAMGSCLAPILADVFMITLEQKLNKLSFNKPQLYFRYVDDVFCVFSKKQNYEAFLNTINQWHRNIHFTVKVENNGQLPYLDVTIMRNSNDRTYDTTLYKKPTDTGLYLLYESNQCRRYKLGLIKTLTVLILRICSTLQLIETQVKRLTDTLGDNGYPSHIIRKTILEGKVIAKRLENPKHRKVIKSQSKLRNIFFTLPYFGEETFVLGQRIKKLCKQMIPTVDLKIAYKKTLTLKGIFLPIQKGLDESKKMKNIVYSIPCTNCDFKYFGETSRDINIRIEEHRYDVRSYASNSKIVQHVHGKKHVMDFNNAISVAHETNWKRRMIKESLLTHSADGKSINDVKFKLNIY</sequence>
<dbReference type="Gene3D" id="3.30.70.2630">
    <property type="match status" value="1"/>
</dbReference>
<dbReference type="SUPFAM" id="SSF56672">
    <property type="entry name" value="DNA/RNA polymerases"/>
    <property type="match status" value="1"/>
</dbReference>
<dbReference type="InterPro" id="IPR043502">
    <property type="entry name" value="DNA/RNA_pol_sf"/>
</dbReference>
<dbReference type="PANTHER" id="PTHR21301">
    <property type="entry name" value="REVERSE TRANSCRIPTASE"/>
    <property type="match status" value="1"/>
</dbReference>
<dbReference type="EMBL" id="CAJOBC010066804">
    <property type="protein sequence ID" value="CAF4229130.1"/>
    <property type="molecule type" value="Genomic_DNA"/>
</dbReference>
<accession>A0A815HJB2</accession>
<dbReference type="PROSITE" id="PS50878">
    <property type="entry name" value="RT_POL"/>
    <property type="match status" value="1"/>
</dbReference>
<evidence type="ECO:0000313" key="2">
    <source>
        <dbReference type="EMBL" id="CAF1355593.1"/>
    </source>
</evidence>
<dbReference type="Pfam" id="PF26215">
    <property type="entry name" value="HTH_animal"/>
    <property type="match status" value="1"/>
</dbReference>
<dbReference type="Pfam" id="PF00078">
    <property type="entry name" value="RVT_1"/>
    <property type="match status" value="1"/>
</dbReference>
<feature type="domain" description="Reverse transcriptase" evidence="1">
    <location>
        <begin position="53"/>
        <end position="311"/>
    </location>
</feature>
<keyword evidence="4" id="KW-1185">Reference proteome</keyword>
<gene>
    <name evidence="2" type="ORF">GPM918_LOCUS31125</name>
    <name evidence="3" type="ORF">SRO942_LOCUS31765</name>
</gene>
<protein>
    <recommendedName>
        <fullName evidence="1">Reverse transcriptase domain-containing protein</fullName>
    </recommendedName>
</protein>